<dbReference type="Proteomes" id="UP000321580">
    <property type="component" value="Unassembled WGS sequence"/>
</dbReference>
<organism evidence="1 2">
    <name type="scientific">Phaeodactylibacter luteus</name>
    <dbReference type="NCBI Taxonomy" id="1564516"/>
    <lineage>
        <taxon>Bacteria</taxon>
        <taxon>Pseudomonadati</taxon>
        <taxon>Bacteroidota</taxon>
        <taxon>Saprospiria</taxon>
        <taxon>Saprospirales</taxon>
        <taxon>Haliscomenobacteraceae</taxon>
        <taxon>Phaeodactylibacter</taxon>
    </lineage>
</organism>
<accession>A0A5C6RFS2</accession>
<proteinExistence type="predicted"/>
<comment type="caution">
    <text evidence="1">The sequence shown here is derived from an EMBL/GenBank/DDBJ whole genome shotgun (WGS) entry which is preliminary data.</text>
</comment>
<evidence type="ECO:0000313" key="1">
    <source>
        <dbReference type="EMBL" id="TXB58102.1"/>
    </source>
</evidence>
<name>A0A5C6RFS2_9BACT</name>
<evidence type="ECO:0000313" key="2">
    <source>
        <dbReference type="Proteomes" id="UP000321580"/>
    </source>
</evidence>
<dbReference type="OrthoDB" id="637707at2"/>
<keyword evidence="2" id="KW-1185">Reference proteome</keyword>
<feature type="non-terminal residue" evidence="1">
    <location>
        <position position="217"/>
    </location>
</feature>
<gene>
    <name evidence="1" type="ORF">FRY97_21610</name>
</gene>
<dbReference type="AlphaFoldDB" id="A0A5C6RFS2"/>
<protein>
    <submittedName>
        <fullName evidence="1">DUF4249 family protein</fullName>
    </submittedName>
</protein>
<sequence length="217" mass="24919">MPIIEKTPFLFLLRIIQSMKIQLIFKALSLVRIISPSRIHFYPFYLTFLTKSISNNMRHFIFYLFLIILTSSCSKEINYELDFEGERIVVNSFFSSNNGFAGSVSKTVSPTGETIYENLKLDNALFVVFENGSPFDTLQFLGDGWYEGRKHPSHGRQYDIAVSKSGLETATSSFQILPKEFEIEIMNVRRNNIAPLNKGFPTMDFELLIKDNGLEKN</sequence>
<dbReference type="EMBL" id="VOOR01000113">
    <property type="protein sequence ID" value="TXB58102.1"/>
    <property type="molecule type" value="Genomic_DNA"/>
</dbReference>
<reference evidence="1 2" key="1">
    <citation type="submission" date="2019-08" db="EMBL/GenBank/DDBJ databases">
        <title>Genome of Phaeodactylibacter luteus.</title>
        <authorList>
            <person name="Bowman J.P."/>
        </authorList>
    </citation>
    <scope>NUCLEOTIDE SEQUENCE [LARGE SCALE GENOMIC DNA]</scope>
    <source>
        <strain evidence="1 2">KCTC 42180</strain>
    </source>
</reference>